<evidence type="ECO:0000313" key="3">
    <source>
        <dbReference type="Proteomes" id="UP001165941"/>
    </source>
</evidence>
<feature type="region of interest" description="Disordered" evidence="1">
    <location>
        <begin position="628"/>
        <end position="818"/>
    </location>
</feature>
<dbReference type="EMBL" id="PGGH01051003">
    <property type="protein sequence ID" value="NIG58620.1"/>
    <property type="molecule type" value="Genomic_DNA"/>
</dbReference>
<feature type="compositionally biased region" description="Basic and acidic residues" evidence="1">
    <location>
        <begin position="698"/>
        <end position="710"/>
    </location>
</feature>
<feature type="region of interest" description="Disordered" evidence="1">
    <location>
        <begin position="481"/>
        <end position="515"/>
    </location>
</feature>
<feature type="compositionally biased region" description="Basic and acidic residues" evidence="1">
    <location>
        <begin position="270"/>
        <end position="286"/>
    </location>
</feature>
<feature type="region of interest" description="Disordered" evidence="1">
    <location>
        <begin position="196"/>
        <end position="396"/>
    </location>
</feature>
<name>A0ABX0S5Q8_PONBL</name>
<proteinExistence type="predicted"/>
<feature type="compositionally biased region" description="Basic and acidic residues" evidence="1">
    <location>
        <begin position="128"/>
        <end position="144"/>
    </location>
</feature>
<keyword evidence="3" id="KW-1185">Reference proteome</keyword>
<accession>A0ABX0S5Q8</accession>
<evidence type="ECO:0000313" key="2">
    <source>
        <dbReference type="EMBL" id="NIG58620.1"/>
    </source>
</evidence>
<dbReference type="PANTHER" id="PTHR22379">
    <property type="entry name" value="RIKEN CDNA 4930407I10 GENE"/>
    <property type="match status" value="1"/>
</dbReference>
<dbReference type="InterPro" id="IPR031715">
    <property type="entry name" value="DUF4727"/>
</dbReference>
<dbReference type="PANTHER" id="PTHR22379:SF1">
    <property type="entry name" value="RIKEN CDNA 4930407I10 GENE"/>
    <property type="match status" value="1"/>
</dbReference>
<feature type="compositionally biased region" description="Basic residues" evidence="1">
    <location>
        <begin position="287"/>
        <end position="299"/>
    </location>
</feature>
<reference evidence="2" key="1">
    <citation type="submission" date="2018-05" db="EMBL/GenBank/DDBJ databases">
        <authorList>
            <person name="Pedro S.L.S."/>
            <person name="Freitas R.C."/>
            <person name="Barreto A.S."/>
            <person name="Lima A.O.S."/>
        </authorList>
    </citation>
    <scope>NUCLEOTIDE SEQUENCE</scope>
    <source>
        <strain evidence="2">BP203</strain>
        <tissue evidence="2">Muscle</tissue>
    </source>
</reference>
<protein>
    <submittedName>
        <fullName evidence="2">Uncharacterized protein</fullName>
    </submittedName>
</protein>
<feature type="compositionally biased region" description="Basic and acidic residues" evidence="1">
    <location>
        <begin position="214"/>
        <end position="224"/>
    </location>
</feature>
<feature type="region of interest" description="Disordered" evidence="1">
    <location>
        <begin position="124"/>
        <end position="151"/>
    </location>
</feature>
<organism evidence="2 3">
    <name type="scientific">Pontoporia blainvillei</name>
    <name type="common">Franciscana</name>
    <name type="synonym">Delphinus blainvillei</name>
    <dbReference type="NCBI Taxonomy" id="48723"/>
    <lineage>
        <taxon>Eukaryota</taxon>
        <taxon>Metazoa</taxon>
        <taxon>Chordata</taxon>
        <taxon>Craniata</taxon>
        <taxon>Vertebrata</taxon>
        <taxon>Euteleostomi</taxon>
        <taxon>Mammalia</taxon>
        <taxon>Eutheria</taxon>
        <taxon>Laurasiatheria</taxon>
        <taxon>Artiodactyla</taxon>
        <taxon>Whippomorpha</taxon>
        <taxon>Cetacea</taxon>
        <taxon>Odontoceti</taxon>
        <taxon>Pontoporiidae</taxon>
        <taxon>Pontoporia</taxon>
    </lineage>
</organism>
<sequence>MQDQNGSEKAGKVQVFRVEIQKRLRHELQVGWGNQGLKTENSRYHVGGIRTRLEVNRAEIQALEKRDQRKNGDEDGADILAPEAENQRQLRGVTHVETHLPGRRNQGQFVDESSTDIQAIGRRNLRGVKGEHGKETQEHGEENQHQLNSEINGRILIPKWKNQEHIRGKDGANAQASEAENWGELASKIDVETHSAEWKKEEQMGGENGAEIPAPEKRKQREAGAENGTETQRPERQNEGQLDGEIGESHSPGRRSWEQTRGMTDAENPTLEKKSQREFGSEDGRKIQRLRGGKQRLLKSKIDGNVCTSEWKDQEQIGGESGAEFQIQEKRNLRGATGDDDKETQAPGGDNQGELRSEIDGEIQIQGQGSQNKGEDEDAAEVQDVGSQRKCRAEDAGRLRVLRGRNKGQVRGKGAAKGNLRVDCSGGEGPPALTGSGYGAMDQEQAVASARCPEMKALPHQNELFLLASGKGEHLASQSTATARKRSVIPASWQAQPKLQKSRQRDKGVVPGKTSGLTQQLWNPQSLAAALGLPSACPSVSCGQVPQAATALVDFPTALTILLKWPVLKKSQLLLLESLMQWKIAHLKWGLPQQILESYLHFNFLAPGPLPLEGVRLPGLHKACELQGQQERHCGAQGPRPGLKSPERSQSVRPRERKSSKPPTQARALEKGRPHQTKPMGISIHPEKPKRVRPPGGLRERQDVQKEAPPRAKLTAPRNPRPAAESSSWCGQERVQEPSSENSGSRKMVRPGVSQMAERAPGRARISYSGADHWRKEHAAQEPPRFKCQQPTHRRRGSLEPEEGRGAGQQPSSCSIDTFSSKRSLHSAAARLSMSFWKRISWSPHLAKPRHLAPNLSVRDPDPILLPKVGDPHAREDSIRDHASLKRDLQPPGHCGAGVALPQTEELEEIENPHGAPRNPPAPQKFGLVKHLRGFLLQHGFRK</sequence>
<gene>
    <name evidence="2" type="ORF">BU61_1557</name>
</gene>
<comment type="caution">
    <text evidence="2">The sequence shown here is derived from an EMBL/GenBank/DDBJ whole genome shotgun (WGS) entry which is preliminary data.</text>
</comment>
<feature type="region of interest" description="Disordered" evidence="1">
    <location>
        <begin position="888"/>
        <end position="924"/>
    </location>
</feature>
<evidence type="ECO:0000256" key="1">
    <source>
        <dbReference type="SAM" id="MobiDB-lite"/>
    </source>
</evidence>
<dbReference type="Proteomes" id="UP001165941">
    <property type="component" value="Unassembled WGS sequence"/>
</dbReference>
<feature type="compositionally biased region" description="Polar residues" evidence="1">
    <location>
        <begin position="809"/>
        <end position="818"/>
    </location>
</feature>